<name>A0A2K5D096_AOTNA</name>
<reference evidence="2" key="2">
    <citation type="submission" date="2025-09" db="UniProtKB">
        <authorList>
            <consortium name="Ensembl"/>
        </authorList>
    </citation>
    <scope>IDENTIFICATION</scope>
</reference>
<evidence type="ECO:0000256" key="1">
    <source>
        <dbReference type="SAM" id="MobiDB-lite"/>
    </source>
</evidence>
<sequence>MTSLQKLTLSEKMLTNLPSRKKVSFLDMSPDGIIIYKKLEKINAEIEKKNKRQIHSKKDSHSRQQSNGHGHRHQRGEVQ</sequence>
<accession>A0A2K5D096</accession>
<keyword evidence="3" id="KW-1185">Reference proteome</keyword>
<feature type="region of interest" description="Disordered" evidence="1">
    <location>
        <begin position="47"/>
        <end position="79"/>
    </location>
</feature>
<dbReference type="Ensembl" id="ENSANAT00000032196.1">
    <property type="protein sequence ID" value="ENSANAP00000014363.1"/>
    <property type="gene ID" value="ENSANAG00000025092.1"/>
</dbReference>
<dbReference type="AlphaFoldDB" id="A0A2K5D096"/>
<dbReference type="Proteomes" id="UP000233020">
    <property type="component" value="Unplaced"/>
</dbReference>
<protein>
    <submittedName>
        <fullName evidence="2">Uncharacterized protein</fullName>
    </submittedName>
</protein>
<evidence type="ECO:0000313" key="3">
    <source>
        <dbReference type="Proteomes" id="UP000233020"/>
    </source>
</evidence>
<organism evidence="2 3">
    <name type="scientific">Aotus nancymaae</name>
    <name type="common">Ma's night monkey</name>
    <dbReference type="NCBI Taxonomy" id="37293"/>
    <lineage>
        <taxon>Eukaryota</taxon>
        <taxon>Metazoa</taxon>
        <taxon>Chordata</taxon>
        <taxon>Craniata</taxon>
        <taxon>Vertebrata</taxon>
        <taxon>Euteleostomi</taxon>
        <taxon>Mammalia</taxon>
        <taxon>Eutheria</taxon>
        <taxon>Euarchontoglires</taxon>
        <taxon>Primates</taxon>
        <taxon>Haplorrhini</taxon>
        <taxon>Platyrrhini</taxon>
        <taxon>Aotidae</taxon>
        <taxon>Aotus</taxon>
    </lineage>
</organism>
<dbReference type="GeneTree" id="ENSGT00940000165469"/>
<reference evidence="2" key="1">
    <citation type="submission" date="2025-08" db="UniProtKB">
        <authorList>
            <consortium name="Ensembl"/>
        </authorList>
    </citation>
    <scope>IDENTIFICATION</scope>
</reference>
<proteinExistence type="predicted"/>
<feature type="compositionally biased region" description="Basic residues" evidence="1">
    <location>
        <begin position="69"/>
        <end position="79"/>
    </location>
</feature>
<evidence type="ECO:0000313" key="2">
    <source>
        <dbReference type="Ensembl" id="ENSANAP00000014363.1"/>
    </source>
</evidence>